<keyword evidence="2" id="KW-0597">Phosphoprotein</keyword>
<accession>A0A419SYE3</accession>
<proteinExistence type="predicted"/>
<dbReference type="SUPFAM" id="SSF55874">
    <property type="entry name" value="ATPase domain of HSP90 chaperone/DNA topoisomerase II/histidine kinase"/>
    <property type="match status" value="1"/>
</dbReference>
<evidence type="ECO:0000313" key="7">
    <source>
        <dbReference type="EMBL" id="RKD30211.1"/>
    </source>
</evidence>
<dbReference type="SMART" id="SM00304">
    <property type="entry name" value="HAMP"/>
    <property type="match status" value="1"/>
</dbReference>
<evidence type="ECO:0000256" key="4">
    <source>
        <dbReference type="ARBA" id="ARBA00022777"/>
    </source>
</evidence>
<keyword evidence="5" id="KW-1133">Transmembrane helix</keyword>
<keyword evidence="8" id="KW-1185">Reference proteome</keyword>
<dbReference type="GO" id="GO:0000155">
    <property type="term" value="F:phosphorelay sensor kinase activity"/>
    <property type="evidence" value="ECO:0007669"/>
    <property type="project" value="InterPro"/>
</dbReference>
<reference evidence="7 8" key="1">
    <citation type="submission" date="2016-08" db="EMBL/GenBank/DDBJ databases">
        <title>A new outlook on sporulation: Clostridium algidixylanolyticum.</title>
        <authorList>
            <person name="Poppleton D.I."/>
            <person name="Gribaldo S."/>
        </authorList>
    </citation>
    <scope>NUCLEOTIDE SEQUENCE [LARGE SCALE GENOMIC DNA]</scope>
    <source>
        <strain evidence="7 8">SPL73</strain>
    </source>
</reference>
<dbReference type="OrthoDB" id="9809348at2"/>
<evidence type="ECO:0000256" key="1">
    <source>
        <dbReference type="ARBA" id="ARBA00004370"/>
    </source>
</evidence>
<dbReference type="Pfam" id="PF06580">
    <property type="entry name" value="His_kinase"/>
    <property type="match status" value="1"/>
</dbReference>
<name>A0A419SYE3_9FIRM</name>
<keyword evidence="5" id="KW-0812">Transmembrane</keyword>
<evidence type="ECO:0000313" key="8">
    <source>
        <dbReference type="Proteomes" id="UP000284277"/>
    </source>
</evidence>
<keyword evidence="3" id="KW-0808">Transferase</keyword>
<comment type="caution">
    <text evidence="7">The sequence shown here is derived from an EMBL/GenBank/DDBJ whole genome shotgun (WGS) entry which is preliminary data.</text>
</comment>
<sequence length="603" mass="68452">MITLHRKSFAFRLIMAFILISIVPIAFISVSAYRNTAKIVEKNMDELTRINLSQTAQSIKTVIASYEDLAYQIYTSESAAELTVRIDNNDNFAVSKNQLSRLLRGYAYVKPYVESITVITKKGEVICYDMITATSTKTSWLDNFELSGEEIYSKVSKEQRTGILTSQYATAMGGKDRYLFHLTHRIVDYRNINQKEAVLIFSIDEQLLDATCNQEMIKNGIPNCVIFIIDKQGRLVSFPEPSLLGKKVVDLDQSPKRQTDTYEKLIKDTKVLPGKYVSTHTLYDEELGWTFVTVSDHSSVIASIKSQQKTALMTAAVSFLALVILALVITNHLTKSIGKVVKAMKVVEQGKLSVQVETDNRMPLEVTAIADQFNHMIQWLKESMEKEKEANIKQRNAEIAALEAQINPHFLYNTLDTINWMAIDNNQYEISNTINSLAHILRYSIEKSNSTVELSREMEWLKQYVFLQQTRMKNAFECNIHADPDLLHTPIHKLLFQPFVENALLHGFEGVRQKNILDINISSEEDKIKIVIVDNGKGMPEGLAKELNRGKVMEEADKSHIGIKNAVERLKMYYGTACSFWVESELKAGTKITIMIPKEESMG</sequence>
<evidence type="ECO:0000256" key="2">
    <source>
        <dbReference type="ARBA" id="ARBA00022553"/>
    </source>
</evidence>
<dbReference type="PANTHER" id="PTHR34220">
    <property type="entry name" value="SENSOR HISTIDINE KINASE YPDA"/>
    <property type="match status" value="1"/>
</dbReference>
<dbReference type="InterPro" id="IPR003594">
    <property type="entry name" value="HATPase_dom"/>
</dbReference>
<dbReference type="GO" id="GO:0016020">
    <property type="term" value="C:membrane"/>
    <property type="evidence" value="ECO:0007669"/>
    <property type="project" value="UniProtKB-SubCell"/>
</dbReference>
<dbReference type="EMBL" id="MCIA01000031">
    <property type="protein sequence ID" value="RKD30211.1"/>
    <property type="molecule type" value="Genomic_DNA"/>
</dbReference>
<evidence type="ECO:0000256" key="3">
    <source>
        <dbReference type="ARBA" id="ARBA00022679"/>
    </source>
</evidence>
<dbReference type="Gene3D" id="6.10.340.10">
    <property type="match status" value="1"/>
</dbReference>
<dbReference type="CDD" id="cd06225">
    <property type="entry name" value="HAMP"/>
    <property type="match status" value="1"/>
</dbReference>
<dbReference type="InterPro" id="IPR036890">
    <property type="entry name" value="HATPase_C_sf"/>
</dbReference>
<dbReference type="Pfam" id="PF02518">
    <property type="entry name" value="HATPase_c"/>
    <property type="match status" value="1"/>
</dbReference>
<feature type="domain" description="HAMP" evidence="6">
    <location>
        <begin position="331"/>
        <end position="385"/>
    </location>
</feature>
<protein>
    <recommendedName>
        <fullName evidence="6">HAMP domain-containing protein</fullName>
    </recommendedName>
</protein>
<dbReference type="InterPro" id="IPR050640">
    <property type="entry name" value="Bact_2-comp_sensor_kinase"/>
</dbReference>
<feature type="transmembrane region" description="Helical" evidence="5">
    <location>
        <begin position="9"/>
        <end position="33"/>
    </location>
</feature>
<dbReference type="PANTHER" id="PTHR34220:SF7">
    <property type="entry name" value="SENSOR HISTIDINE KINASE YPDA"/>
    <property type="match status" value="1"/>
</dbReference>
<dbReference type="Gene3D" id="3.30.565.10">
    <property type="entry name" value="Histidine kinase-like ATPase, C-terminal domain"/>
    <property type="match status" value="1"/>
</dbReference>
<keyword evidence="5" id="KW-0472">Membrane</keyword>
<comment type="subcellular location">
    <subcellularLocation>
        <location evidence="1">Membrane</location>
    </subcellularLocation>
</comment>
<dbReference type="InterPro" id="IPR003660">
    <property type="entry name" value="HAMP_dom"/>
</dbReference>
<dbReference type="RefSeq" id="WP_120197734.1">
    <property type="nucleotide sequence ID" value="NZ_MCIA01000031.1"/>
</dbReference>
<dbReference type="AlphaFoldDB" id="A0A419SYE3"/>
<dbReference type="Proteomes" id="UP000284277">
    <property type="component" value="Unassembled WGS sequence"/>
</dbReference>
<evidence type="ECO:0000256" key="5">
    <source>
        <dbReference type="SAM" id="Phobius"/>
    </source>
</evidence>
<dbReference type="InterPro" id="IPR010559">
    <property type="entry name" value="Sig_transdc_His_kin_internal"/>
</dbReference>
<dbReference type="PROSITE" id="PS50885">
    <property type="entry name" value="HAMP"/>
    <property type="match status" value="1"/>
</dbReference>
<feature type="transmembrane region" description="Helical" evidence="5">
    <location>
        <begin position="311"/>
        <end position="329"/>
    </location>
</feature>
<organism evidence="7 8">
    <name type="scientific">Lacrimispora algidixylanolytica</name>
    <dbReference type="NCBI Taxonomy" id="94868"/>
    <lineage>
        <taxon>Bacteria</taxon>
        <taxon>Bacillati</taxon>
        <taxon>Bacillota</taxon>
        <taxon>Clostridia</taxon>
        <taxon>Lachnospirales</taxon>
        <taxon>Lachnospiraceae</taxon>
        <taxon>Lacrimispora</taxon>
    </lineage>
</organism>
<evidence type="ECO:0000259" key="6">
    <source>
        <dbReference type="PROSITE" id="PS50885"/>
    </source>
</evidence>
<keyword evidence="4" id="KW-0418">Kinase</keyword>
<gene>
    <name evidence="7" type="ORF">BET01_06350</name>
</gene>